<dbReference type="AlphaFoldDB" id="A0AAN8C8R9"/>
<evidence type="ECO:0000313" key="11">
    <source>
        <dbReference type="Proteomes" id="UP001335648"/>
    </source>
</evidence>
<feature type="region of interest" description="Disordered" evidence="8">
    <location>
        <begin position="1"/>
        <end position="54"/>
    </location>
</feature>
<keyword evidence="7" id="KW-0891">Chondrogenesis</keyword>
<name>A0AAN8C8R9_9TELE</name>
<dbReference type="GO" id="GO:0005789">
    <property type="term" value="C:endoplasmic reticulum membrane"/>
    <property type="evidence" value="ECO:0007669"/>
    <property type="project" value="TreeGrafter"/>
</dbReference>
<feature type="transmembrane region" description="Helical" evidence="9">
    <location>
        <begin position="420"/>
        <end position="444"/>
    </location>
</feature>
<comment type="similarity">
    <text evidence="2">Belongs to the TAPT1 family.</text>
</comment>
<keyword evidence="11" id="KW-1185">Reference proteome</keyword>
<evidence type="ECO:0000256" key="7">
    <source>
        <dbReference type="ARBA" id="ARBA00023188"/>
    </source>
</evidence>
<evidence type="ECO:0000256" key="1">
    <source>
        <dbReference type="ARBA" id="ARBA00004141"/>
    </source>
</evidence>
<evidence type="ECO:0008006" key="12">
    <source>
        <dbReference type="Google" id="ProtNLM"/>
    </source>
</evidence>
<feature type="transmembrane region" description="Helical" evidence="9">
    <location>
        <begin position="104"/>
        <end position="121"/>
    </location>
</feature>
<dbReference type="EMBL" id="JAULUE010002052">
    <property type="protein sequence ID" value="KAK5899159.1"/>
    <property type="molecule type" value="Genomic_DNA"/>
</dbReference>
<evidence type="ECO:0000256" key="4">
    <source>
        <dbReference type="ARBA" id="ARBA00022855"/>
    </source>
</evidence>
<feature type="transmembrane region" description="Helical" evidence="9">
    <location>
        <begin position="160"/>
        <end position="181"/>
    </location>
</feature>
<organism evidence="10 11">
    <name type="scientific">Champsocephalus esox</name>
    <name type="common">pike icefish</name>
    <dbReference type="NCBI Taxonomy" id="159716"/>
    <lineage>
        <taxon>Eukaryota</taxon>
        <taxon>Metazoa</taxon>
        <taxon>Chordata</taxon>
        <taxon>Craniata</taxon>
        <taxon>Vertebrata</taxon>
        <taxon>Euteleostomi</taxon>
        <taxon>Actinopterygii</taxon>
        <taxon>Neopterygii</taxon>
        <taxon>Teleostei</taxon>
        <taxon>Neoteleostei</taxon>
        <taxon>Acanthomorphata</taxon>
        <taxon>Eupercaria</taxon>
        <taxon>Perciformes</taxon>
        <taxon>Notothenioidei</taxon>
        <taxon>Channichthyidae</taxon>
        <taxon>Champsocephalus</taxon>
    </lineage>
</organism>
<evidence type="ECO:0000256" key="6">
    <source>
        <dbReference type="ARBA" id="ARBA00023136"/>
    </source>
</evidence>
<dbReference type="GO" id="GO:0045724">
    <property type="term" value="P:positive regulation of cilium assembly"/>
    <property type="evidence" value="ECO:0007669"/>
    <property type="project" value="TreeGrafter"/>
</dbReference>
<keyword evidence="3 9" id="KW-0812">Transmembrane</keyword>
<gene>
    <name evidence="10" type="ORF">CesoFtcFv8_008666</name>
</gene>
<proteinExistence type="inferred from homology"/>
<dbReference type="PANTHER" id="PTHR13317">
    <property type="entry name" value="TRANSMEMBRANE ANTERIOR POSTERIOR TRANSFORMATION PROTEIN 1 HOMOLOG"/>
    <property type="match status" value="1"/>
</dbReference>
<keyword evidence="5 9" id="KW-1133">Transmembrane helix</keyword>
<accession>A0AAN8C8R9</accession>
<comment type="subcellular location">
    <subcellularLocation>
        <location evidence="1">Membrane</location>
        <topology evidence="1">Multi-pass membrane protein</topology>
    </subcellularLocation>
</comment>
<comment type="caution">
    <text evidence="10">The sequence shown here is derived from an EMBL/GenBank/DDBJ whole genome shotgun (WGS) entry which is preliminary data.</text>
</comment>
<evidence type="ECO:0000256" key="5">
    <source>
        <dbReference type="ARBA" id="ARBA00022989"/>
    </source>
</evidence>
<evidence type="ECO:0000256" key="2">
    <source>
        <dbReference type="ARBA" id="ARBA00008803"/>
    </source>
</evidence>
<dbReference type="InterPro" id="IPR008010">
    <property type="entry name" value="Tatp1"/>
</dbReference>
<feature type="transmembrane region" description="Helical" evidence="9">
    <location>
        <begin position="397"/>
        <end position="414"/>
    </location>
</feature>
<sequence length="570" mass="64437">MADLLSSGLGEEQENEKEDRERDGKAAKTEKNKEKDRVTDTLRSNDKNGGNNGKKRNLSDLSLVRFITTELTRGYFLEHNEAKYTERRERVYTCLRIPKELEKLMTFGFFLCLDAFLYVFTLLPLRVILALLRLLTLPCCGLGGARLLQPAQVCDVLKGFIMVLCYSMMSYVDYSMMYHLIRGQSVIKLYIIYNMLEVADRLFSSFGQDILDALYWTATEPKEKKRAHIGVIPHFLMAVLYVFLHAILIMVQATTLNVAFNSHNKSLLTIMMSNNFVEIKGSVFKKFEKNNLFQMSNSDIKERFTNYILLLIVCLRNMEQFSWNPDHFWVLFPDVVMVIASEVAVDVVKHAFITKFNDISADVYGEYRASLAFDLLSSRQKNAYADYSDSVSRRMGFIPLPLALLLIRVVTSSVKIQGSLSFMCVLLFYLGMITLKVLNSILLLGTSCGFVKEANMEEKLFNPPPPVVSSRANSRAHRSKHVHIPPQQEPTIDKGGASVAEDVSPPPSVAESSAPTLPKSDSDTFLTTPDGDDDEKIINANTGLEGLEPRTPKKDLLEIDRFTICGNRID</sequence>
<dbReference type="GO" id="GO:0036064">
    <property type="term" value="C:ciliary basal body"/>
    <property type="evidence" value="ECO:0007669"/>
    <property type="project" value="TreeGrafter"/>
</dbReference>
<dbReference type="PANTHER" id="PTHR13317:SF4">
    <property type="entry name" value="TRANSMEMBRANE ANTERIOR POSTERIOR TRANSFORMATION PROTEIN 1 HOMOLOG"/>
    <property type="match status" value="1"/>
</dbReference>
<evidence type="ECO:0000256" key="9">
    <source>
        <dbReference type="SAM" id="Phobius"/>
    </source>
</evidence>
<dbReference type="Proteomes" id="UP001335648">
    <property type="component" value="Unassembled WGS sequence"/>
</dbReference>
<evidence type="ECO:0000256" key="3">
    <source>
        <dbReference type="ARBA" id="ARBA00022692"/>
    </source>
</evidence>
<evidence type="ECO:0000256" key="8">
    <source>
        <dbReference type="SAM" id="MobiDB-lite"/>
    </source>
</evidence>
<keyword evidence="4" id="KW-0892">Osteogenesis</keyword>
<feature type="region of interest" description="Disordered" evidence="8">
    <location>
        <begin position="461"/>
        <end position="540"/>
    </location>
</feature>
<reference evidence="10 11" key="1">
    <citation type="journal article" date="2023" name="Mol. Biol. Evol.">
        <title>Genomics of Secondarily Temperate Adaptation in the Only Non-Antarctic Icefish.</title>
        <authorList>
            <person name="Rivera-Colon A.G."/>
            <person name="Rayamajhi N."/>
            <person name="Minhas B.F."/>
            <person name="Madrigal G."/>
            <person name="Bilyk K.T."/>
            <person name="Yoon V."/>
            <person name="Hune M."/>
            <person name="Gregory S."/>
            <person name="Cheng C.H.C."/>
            <person name="Catchen J.M."/>
        </authorList>
    </citation>
    <scope>NUCLEOTIDE SEQUENCE [LARGE SCALE GENOMIC DNA]</scope>
    <source>
        <strain evidence="10">JC2023a</strain>
    </source>
</reference>
<dbReference type="GO" id="GO:0051216">
    <property type="term" value="P:cartilage development"/>
    <property type="evidence" value="ECO:0007669"/>
    <property type="project" value="UniProtKB-KW"/>
</dbReference>
<evidence type="ECO:0000313" key="10">
    <source>
        <dbReference type="EMBL" id="KAK5899159.1"/>
    </source>
</evidence>
<feature type="transmembrane region" description="Helical" evidence="9">
    <location>
        <begin position="235"/>
        <end position="260"/>
    </location>
</feature>
<dbReference type="Pfam" id="PF05346">
    <property type="entry name" value="DUF747"/>
    <property type="match status" value="1"/>
</dbReference>
<dbReference type="GO" id="GO:0001503">
    <property type="term" value="P:ossification"/>
    <property type="evidence" value="ECO:0007669"/>
    <property type="project" value="UniProtKB-KW"/>
</dbReference>
<protein>
    <recommendedName>
        <fullName evidence="12">Transmembrane anterior posterior transformation protein 1 homolog</fullName>
    </recommendedName>
</protein>
<keyword evidence="6 9" id="KW-0472">Membrane</keyword>
<feature type="compositionally biased region" description="Basic and acidic residues" evidence="8">
    <location>
        <begin position="17"/>
        <end position="46"/>
    </location>
</feature>
<feature type="compositionally biased region" description="Basic residues" evidence="8">
    <location>
        <begin position="474"/>
        <end position="483"/>
    </location>
</feature>